<gene>
    <name evidence="2" type="ORF">SAMN05444171_7388</name>
</gene>
<organism evidence="2 3">
    <name type="scientific">Bradyrhizobium lablabi</name>
    <dbReference type="NCBI Taxonomy" id="722472"/>
    <lineage>
        <taxon>Bacteria</taxon>
        <taxon>Pseudomonadati</taxon>
        <taxon>Pseudomonadota</taxon>
        <taxon>Alphaproteobacteria</taxon>
        <taxon>Hyphomicrobiales</taxon>
        <taxon>Nitrobacteraceae</taxon>
        <taxon>Bradyrhizobium</taxon>
    </lineage>
</organism>
<dbReference type="AlphaFoldDB" id="A0A1H5INI3"/>
<proteinExistence type="predicted"/>
<evidence type="ECO:0000256" key="1">
    <source>
        <dbReference type="SAM" id="Phobius"/>
    </source>
</evidence>
<reference evidence="2 3" key="1">
    <citation type="submission" date="2016-10" db="EMBL/GenBank/DDBJ databases">
        <authorList>
            <person name="de Groot N.N."/>
        </authorList>
    </citation>
    <scope>NUCLEOTIDE SEQUENCE [LARGE SCALE GENOMIC DNA]</scope>
    <source>
        <strain evidence="2 3">GAS522</strain>
    </source>
</reference>
<keyword evidence="1" id="KW-0812">Transmembrane</keyword>
<dbReference type="RefSeq" id="WP_074829529.1">
    <property type="nucleotide sequence ID" value="NZ_FNTI01000001.1"/>
</dbReference>
<feature type="transmembrane region" description="Helical" evidence="1">
    <location>
        <begin position="70"/>
        <end position="89"/>
    </location>
</feature>
<name>A0A1H5INI3_9BRAD</name>
<dbReference type="Proteomes" id="UP000183208">
    <property type="component" value="Unassembled WGS sequence"/>
</dbReference>
<keyword evidence="1" id="KW-0472">Membrane</keyword>
<dbReference type="EMBL" id="FNTI01000001">
    <property type="protein sequence ID" value="SEE41634.1"/>
    <property type="molecule type" value="Genomic_DNA"/>
</dbReference>
<accession>A0A1H5INI3</accession>
<feature type="transmembrane region" description="Helical" evidence="1">
    <location>
        <begin position="115"/>
        <end position="137"/>
    </location>
</feature>
<evidence type="ECO:0000313" key="2">
    <source>
        <dbReference type="EMBL" id="SEE41634.1"/>
    </source>
</evidence>
<sequence>MGYFDGLASGSFKTSQDGRRLFFPWGVLGSGYAIASEQDYQRLRQHVKAYTVVTLVAVIASGIYEPYLAPLAAAALLVCFYLAWMWRVLPRLQRSGERLSLQESMTSQAQAHSAVVLWLLAIASIVFVVTGVVMLVFDPGSRLTALACIVFFGLCAAKIARLLALRHRPAAPQL</sequence>
<evidence type="ECO:0000313" key="3">
    <source>
        <dbReference type="Proteomes" id="UP000183208"/>
    </source>
</evidence>
<feature type="transmembrane region" description="Helical" evidence="1">
    <location>
        <begin position="143"/>
        <end position="164"/>
    </location>
</feature>
<dbReference type="OrthoDB" id="8255669at2"/>
<protein>
    <submittedName>
        <fullName evidence="2">Uncharacterized protein</fullName>
    </submittedName>
</protein>
<keyword evidence="1" id="KW-1133">Transmembrane helix</keyword>